<geneLocation type="plasmid" evidence="1">
    <name>pREISMN_1</name>
</geneLocation>
<protein>
    <submittedName>
        <fullName evidence="1">Conjugal transfer pilus assembly protein TraH</fullName>
    </submittedName>
</protein>
<name>A0A8E0WKM9_9RICK</name>
<keyword evidence="2" id="KW-1185">Reference proteome</keyword>
<organism evidence="1 2">
    <name type="scientific">Rickettsia tamurae subsp. buchneri</name>
    <dbReference type="NCBI Taxonomy" id="1462938"/>
    <lineage>
        <taxon>Bacteria</taxon>
        <taxon>Pseudomonadati</taxon>
        <taxon>Pseudomonadota</taxon>
        <taxon>Alphaproteobacteria</taxon>
        <taxon>Rickettsiales</taxon>
        <taxon>Rickettsiaceae</taxon>
        <taxon>Rickettsieae</taxon>
        <taxon>Rickettsia</taxon>
        <taxon>spotted fever group</taxon>
    </lineage>
</organism>
<proteinExistence type="predicted"/>
<evidence type="ECO:0000313" key="2">
    <source>
        <dbReference type="Proteomes" id="UP000027161"/>
    </source>
</evidence>
<accession>A0A8E0WKM9</accession>
<keyword evidence="1" id="KW-0614">Plasmid</keyword>
<dbReference type="Pfam" id="PF06122">
    <property type="entry name" value="TraH"/>
    <property type="match status" value="1"/>
</dbReference>
<reference evidence="1 2" key="1">
    <citation type="submission" date="2014-02" db="EMBL/GenBank/DDBJ databases">
        <title>Draft genome sequence of Rickettsia buchneri sp. nov. ISO7T.</title>
        <authorList>
            <person name="Felsheim R.F."/>
            <person name="Kurtti T.J."/>
            <person name="Munderloh U.G."/>
        </authorList>
    </citation>
    <scope>NUCLEOTIDE SEQUENCE [LARGE SCALE GENOMIC DNA]</scope>
    <source>
        <strain evidence="2">ISO7</strain>
        <plasmid evidence="1">pREISMN_1</plasmid>
    </source>
</reference>
<dbReference type="EMBL" id="JFKF01000199">
    <property type="protein sequence ID" value="KDO02236.1"/>
    <property type="molecule type" value="Genomic_DNA"/>
</dbReference>
<evidence type="ECO:0000313" key="1">
    <source>
        <dbReference type="EMBL" id="KDO02236.1"/>
    </source>
</evidence>
<dbReference type="RefSeq" id="WP_325100679.1">
    <property type="nucleotide sequence ID" value="NZ_JFKF01000199.1"/>
</dbReference>
<dbReference type="AlphaFoldDB" id="A0A8E0WKM9"/>
<comment type="caution">
    <text evidence="1">The sequence shown here is derived from an EMBL/GenBank/DDBJ whole genome shotgun (WGS) entry which is preliminary data.</text>
</comment>
<gene>
    <name evidence="1" type="ORF">REISMN_08190</name>
</gene>
<sequence>MNIRQSIKQKILAILTITIIFSQDSFAWDIKNAFKGLHSNYTRAGSYQDQAAGYYSGGGLSVRTERTRFNPVSITPPVLTMGCSGIDSYLGGMSFIKSDEMVTLMKNVGSQVPVYAFSLGLKVFAPQIENALKDLRNLATSASQFAQSDCKLLQSLFAAGMPRDSALEEAVCKDMRGGSGFDYFGAGKKCASAAERKAAIREVQTKDPELMIGNYNLFTKAAEKAGIPLEMRDSLMSMTGTIIVREDNVFFLESLAKDEKNWLSQLNGGPDASAYKCDENTKCLNVTLVRDISITPENSFAGKARARLDNIKLKFLNNEEFDQDNLNFLSSIGSAFPIFDYASLEAVSGVTILDNSSELIASYVLLQHLKEVVGEIRKAVQLLKAKQVSDTI</sequence>
<dbReference type="InterPro" id="IPR010927">
    <property type="entry name" value="T4SS_TraH"/>
</dbReference>
<dbReference type="Proteomes" id="UP000027161">
    <property type="component" value="Unassembled WGS sequence"/>
</dbReference>